<dbReference type="Pfam" id="PF02588">
    <property type="entry name" value="YitT_membrane"/>
    <property type="match status" value="1"/>
</dbReference>
<feature type="domain" description="DUF2179" evidence="7">
    <location>
        <begin position="223"/>
        <end position="277"/>
    </location>
</feature>
<comment type="caution">
    <text evidence="8">The sequence shown here is derived from an EMBL/GenBank/DDBJ whole genome shotgun (WGS) entry which is preliminary data.</text>
</comment>
<name>A0ABR7NU62_9FIRM</name>
<feature type="transmembrane region" description="Helical" evidence="6">
    <location>
        <begin position="12"/>
        <end position="32"/>
    </location>
</feature>
<dbReference type="PIRSF" id="PIRSF006483">
    <property type="entry name" value="Membrane_protein_YitT"/>
    <property type="match status" value="1"/>
</dbReference>
<keyword evidence="2" id="KW-1003">Cell membrane</keyword>
<evidence type="ECO:0000256" key="1">
    <source>
        <dbReference type="ARBA" id="ARBA00004651"/>
    </source>
</evidence>
<evidence type="ECO:0000259" key="7">
    <source>
        <dbReference type="Pfam" id="PF10035"/>
    </source>
</evidence>
<proteinExistence type="predicted"/>
<dbReference type="Proteomes" id="UP000647491">
    <property type="component" value="Unassembled WGS sequence"/>
</dbReference>
<feature type="transmembrane region" description="Helical" evidence="6">
    <location>
        <begin position="176"/>
        <end position="194"/>
    </location>
</feature>
<evidence type="ECO:0000256" key="3">
    <source>
        <dbReference type="ARBA" id="ARBA00022692"/>
    </source>
</evidence>
<feature type="transmembrane region" description="Helical" evidence="6">
    <location>
        <begin position="109"/>
        <end position="128"/>
    </location>
</feature>
<sequence>MTNEKMKKRVMELLLVLAGNVLMSIGVGAFVIPEELMSGGATGLGLLAAHYFHIPVAVFLGGYNAIMFVVGALTLGKHFAVTTLISSFLFPFLLSQIQLVVTEPLTADPMLATVLGGLLIGAGIGLVIRAGSSTGGNDVPVLLLKKKLGIPLSVSMYGFDIVILLFQIPYSQLEKALYSIILIILYSMIADKASTMGKSRMQVRIISKDYQKITDAIKTQINRGVTLYHIAGGYTGEESCEVMTILTSRELNELSDLVTEIDPKAFMTIARVNEARGRGFSIGKMEP</sequence>
<accession>A0ABR7NU62</accession>
<dbReference type="PANTHER" id="PTHR33545">
    <property type="entry name" value="UPF0750 MEMBRANE PROTEIN YITT-RELATED"/>
    <property type="match status" value="1"/>
</dbReference>
<reference evidence="8 9" key="1">
    <citation type="submission" date="2020-08" db="EMBL/GenBank/DDBJ databases">
        <title>Genome public.</title>
        <authorList>
            <person name="Liu C."/>
            <person name="Sun Q."/>
        </authorList>
    </citation>
    <scope>NUCLEOTIDE SEQUENCE [LARGE SCALE GENOMIC DNA]</scope>
    <source>
        <strain evidence="8 9">BX10</strain>
    </source>
</reference>
<dbReference type="EMBL" id="JACRTJ010000019">
    <property type="protein sequence ID" value="MBC8599439.1"/>
    <property type="molecule type" value="Genomic_DNA"/>
</dbReference>
<keyword evidence="9" id="KW-1185">Reference proteome</keyword>
<evidence type="ECO:0000313" key="9">
    <source>
        <dbReference type="Proteomes" id="UP000647491"/>
    </source>
</evidence>
<evidence type="ECO:0000313" key="8">
    <source>
        <dbReference type="EMBL" id="MBC8599439.1"/>
    </source>
</evidence>
<protein>
    <submittedName>
        <fullName evidence="8">YitT family protein</fullName>
    </submittedName>
</protein>
<dbReference type="InterPro" id="IPR051461">
    <property type="entry name" value="UPF0750_membrane"/>
</dbReference>
<dbReference type="Pfam" id="PF10035">
    <property type="entry name" value="DUF2179"/>
    <property type="match status" value="1"/>
</dbReference>
<evidence type="ECO:0000256" key="2">
    <source>
        <dbReference type="ARBA" id="ARBA00022475"/>
    </source>
</evidence>
<comment type="subcellular location">
    <subcellularLocation>
        <location evidence="1">Cell membrane</location>
        <topology evidence="1">Multi-pass membrane protein</topology>
    </subcellularLocation>
</comment>
<organism evidence="8 9">
    <name type="scientific">Enterocloster hominis</name>
    <name type="common">ex Liu et al. 2021</name>
    <dbReference type="NCBI Taxonomy" id="2763663"/>
    <lineage>
        <taxon>Bacteria</taxon>
        <taxon>Bacillati</taxon>
        <taxon>Bacillota</taxon>
        <taxon>Clostridia</taxon>
        <taxon>Lachnospirales</taxon>
        <taxon>Lachnospiraceae</taxon>
        <taxon>Enterocloster</taxon>
    </lineage>
</organism>
<evidence type="ECO:0000256" key="5">
    <source>
        <dbReference type="ARBA" id="ARBA00023136"/>
    </source>
</evidence>
<dbReference type="InterPro" id="IPR015867">
    <property type="entry name" value="N-reg_PII/ATP_PRibTrfase_C"/>
</dbReference>
<dbReference type="CDD" id="cd16380">
    <property type="entry name" value="YitT_C"/>
    <property type="match status" value="1"/>
</dbReference>
<feature type="transmembrane region" description="Helical" evidence="6">
    <location>
        <begin position="52"/>
        <end position="72"/>
    </location>
</feature>
<keyword evidence="5 6" id="KW-0472">Membrane</keyword>
<evidence type="ECO:0000256" key="4">
    <source>
        <dbReference type="ARBA" id="ARBA00022989"/>
    </source>
</evidence>
<keyword evidence="3 6" id="KW-0812">Transmembrane</keyword>
<gene>
    <name evidence="8" type="ORF">H8708_09415</name>
</gene>
<dbReference type="Gene3D" id="3.30.70.120">
    <property type="match status" value="1"/>
</dbReference>
<feature type="transmembrane region" description="Helical" evidence="6">
    <location>
        <begin position="148"/>
        <end position="170"/>
    </location>
</feature>
<dbReference type="InterPro" id="IPR003740">
    <property type="entry name" value="YitT"/>
</dbReference>
<dbReference type="RefSeq" id="WP_215654423.1">
    <property type="nucleotide sequence ID" value="NZ_JACRTJ010000019.1"/>
</dbReference>
<feature type="transmembrane region" description="Helical" evidence="6">
    <location>
        <begin position="79"/>
        <end position="97"/>
    </location>
</feature>
<keyword evidence="4 6" id="KW-1133">Transmembrane helix</keyword>
<dbReference type="PANTHER" id="PTHR33545:SF5">
    <property type="entry name" value="UPF0750 MEMBRANE PROTEIN YITT"/>
    <property type="match status" value="1"/>
</dbReference>
<dbReference type="InterPro" id="IPR019264">
    <property type="entry name" value="DUF2179"/>
</dbReference>
<evidence type="ECO:0000256" key="6">
    <source>
        <dbReference type="SAM" id="Phobius"/>
    </source>
</evidence>